<dbReference type="InterPro" id="IPR051531">
    <property type="entry name" value="N-acetyltransferase"/>
</dbReference>
<keyword evidence="3" id="KW-1185">Reference proteome</keyword>
<dbReference type="KEGG" id="lvn:BWR22_02375"/>
<dbReference type="EMBL" id="CP019352">
    <property type="protein sequence ID" value="APX99199.1"/>
    <property type="molecule type" value="Genomic_DNA"/>
</dbReference>
<evidence type="ECO:0000313" key="3">
    <source>
        <dbReference type="Proteomes" id="UP000187506"/>
    </source>
</evidence>
<evidence type="ECO:0000313" key="2">
    <source>
        <dbReference type="EMBL" id="APX99199.1"/>
    </source>
</evidence>
<protein>
    <submittedName>
        <fullName evidence="2">GNAT family N-acetyltransferase</fullName>
    </submittedName>
</protein>
<dbReference type="Proteomes" id="UP000187506">
    <property type="component" value="Chromosome"/>
</dbReference>
<dbReference type="Gene3D" id="3.40.630.30">
    <property type="match status" value="1"/>
</dbReference>
<sequence>MIVAKTNRLIISKFTIEDAPFFMNLVNTPNWIKYIGDRNIKTIKQAEESIKNGHLKSYKTHGFGFYILRLKENLKPIGTCGLIKRETLEDIDFGFAMLPQYEKLGFGFESSQAILDLARNKFKLNRITAITLETNKNSIKLLQKLGFLYEKQVKPFDDDKELLLFAKNLL</sequence>
<dbReference type="SUPFAM" id="SSF55729">
    <property type="entry name" value="Acyl-CoA N-acyltransferases (Nat)"/>
    <property type="match status" value="1"/>
</dbReference>
<dbReference type="InterPro" id="IPR000182">
    <property type="entry name" value="GNAT_dom"/>
</dbReference>
<organism evidence="2 3">
    <name type="scientific">Lacinutrix venerupis</name>
    <dbReference type="NCBI Taxonomy" id="1486034"/>
    <lineage>
        <taxon>Bacteria</taxon>
        <taxon>Pseudomonadati</taxon>
        <taxon>Bacteroidota</taxon>
        <taxon>Flavobacteriia</taxon>
        <taxon>Flavobacteriales</taxon>
        <taxon>Flavobacteriaceae</taxon>
        <taxon>Lacinutrix</taxon>
    </lineage>
</organism>
<feature type="domain" description="N-acetyltransferase" evidence="1">
    <location>
        <begin position="9"/>
        <end position="170"/>
    </location>
</feature>
<name>A0AAC9PVV0_9FLAO</name>
<dbReference type="InterPro" id="IPR016181">
    <property type="entry name" value="Acyl_CoA_acyltransferase"/>
</dbReference>
<proteinExistence type="predicted"/>
<dbReference type="GO" id="GO:0016747">
    <property type="term" value="F:acyltransferase activity, transferring groups other than amino-acyl groups"/>
    <property type="evidence" value="ECO:0007669"/>
    <property type="project" value="InterPro"/>
</dbReference>
<dbReference type="PROSITE" id="PS51186">
    <property type="entry name" value="GNAT"/>
    <property type="match status" value="1"/>
</dbReference>
<dbReference type="RefSeq" id="WP_076731838.1">
    <property type="nucleotide sequence ID" value="NZ_CP019352.1"/>
</dbReference>
<evidence type="ECO:0000259" key="1">
    <source>
        <dbReference type="PROSITE" id="PS51186"/>
    </source>
</evidence>
<reference evidence="2 3" key="1">
    <citation type="submission" date="2017-01" db="EMBL/GenBank/DDBJ databases">
        <title>Complete genome of Lacinutrix venerupis DOK2-8 isolated from seawater in Dokdo.</title>
        <authorList>
            <person name="Chi W.-J."/>
            <person name="Kim J.H."/>
        </authorList>
    </citation>
    <scope>NUCLEOTIDE SEQUENCE [LARGE SCALE GENOMIC DNA]</scope>
    <source>
        <strain evidence="2 3">DOK2-8</strain>
    </source>
</reference>
<dbReference type="PANTHER" id="PTHR43792:SF1">
    <property type="entry name" value="N-ACETYLTRANSFERASE DOMAIN-CONTAINING PROTEIN"/>
    <property type="match status" value="1"/>
</dbReference>
<gene>
    <name evidence="2" type="ORF">BWR22_02375</name>
</gene>
<dbReference type="Pfam" id="PF13302">
    <property type="entry name" value="Acetyltransf_3"/>
    <property type="match status" value="1"/>
</dbReference>
<dbReference type="AlphaFoldDB" id="A0AAC9PVV0"/>
<accession>A0AAC9PVV0</accession>
<dbReference type="PANTHER" id="PTHR43792">
    <property type="entry name" value="GNAT FAMILY, PUTATIVE (AFU_ORTHOLOGUE AFUA_3G00765)-RELATED-RELATED"/>
    <property type="match status" value="1"/>
</dbReference>